<organism evidence="2 3">
    <name type="scientific">Nocardioides imazamoxiresistens</name>
    <dbReference type="NCBI Taxonomy" id="3231893"/>
    <lineage>
        <taxon>Bacteria</taxon>
        <taxon>Bacillati</taxon>
        <taxon>Actinomycetota</taxon>
        <taxon>Actinomycetes</taxon>
        <taxon>Propionibacteriales</taxon>
        <taxon>Nocardioidaceae</taxon>
        <taxon>Nocardioides</taxon>
    </lineage>
</organism>
<accession>A0ABU3PXM3</accession>
<dbReference type="SMART" id="SM01234">
    <property type="entry name" value="Haemolytic"/>
    <property type="match status" value="1"/>
</dbReference>
<dbReference type="Proteomes" id="UP001268542">
    <property type="component" value="Unassembled WGS sequence"/>
</dbReference>
<feature type="region of interest" description="Disordered" evidence="1">
    <location>
        <begin position="11"/>
        <end position="33"/>
    </location>
</feature>
<keyword evidence="3" id="KW-1185">Reference proteome</keyword>
<protein>
    <submittedName>
        <fullName evidence="2">Membrane protein insertion efficiency factor YidD</fullName>
    </submittedName>
</protein>
<name>A0ABU3PXM3_9ACTN</name>
<comment type="caution">
    <text evidence="2">The sequence shown here is derived from an EMBL/GenBank/DDBJ whole genome shotgun (WGS) entry which is preliminary data.</text>
</comment>
<evidence type="ECO:0000313" key="2">
    <source>
        <dbReference type="EMBL" id="MDT9593987.1"/>
    </source>
</evidence>
<reference evidence="2 3" key="1">
    <citation type="submission" date="2023-08" db="EMBL/GenBank/DDBJ databases">
        <title>Nocardioides seae sp. nov., a bacterium isolated from a soil.</title>
        <authorList>
            <person name="Wang X."/>
        </authorList>
    </citation>
    <scope>NUCLEOTIDE SEQUENCE [LARGE SCALE GENOMIC DNA]</scope>
    <source>
        <strain evidence="2 3">YZH12</strain>
    </source>
</reference>
<dbReference type="InterPro" id="IPR002696">
    <property type="entry name" value="Membr_insert_effic_factor_YidD"/>
</dbReference>
<dbReference type="EMBL" id="JAVYII010000005">
    <property type="protein sequence ID" value="MDT9593987.1"/>
    <property type="molecule type" value="Genomic_DNA"/>
</dbReference>
<evidence type="ECO:0000313" key="3">
    <source>
        <dbReference type="Proteomes" id="UP001268542"/>
    </source>
</evidence>
<evidence type="ECO:0000256" key="1">
    <source>
        <dbReference type="SAM" id="MobiDB-lite"/>
    </source>
</evidence>
<proteinExistence type="predicted"/>
<gene>
    <name evidence="2" type="primary">yidD</name>
    <name evidence="2" type="ORF">RDV89_12970</name>
</gene>
<dbReference type="NCBIfam" id="TIGR00278">
    <property type="entry name" value="membrane protein insertion efficiency factor YidD"/>
    <property type="match status" value="1"/>
</dbReference>
<dbReference type="RefSeq" id="WP_315733472.1">
    <property type="nucleotide sequence ID" value="NZ_JAVYII010000005.1"/>
</dbReference>
<sequence>MSWFDELRGRRRRDRGGGRGYRAPRQGKKRKGDGCDCGGDCCDLDCFSFLALTTVLRALLGMFAPSAVDPHTLRPHSPGARLAARLVRSYQLNVSARRATPVCNLAPSCSRYALQVVSTHGLLRGGVLVARRLRECRAAGRTRSTDGS</sequence>
<dbReference type="Pfam" id="PF01809">
    <property type="entry name" value="YidD"/>
    <property type="match status" value="1"/>
</dbReference>